<sequence>MASILHKVNMEKADPHFVIISRYGIAAAILFFILTGFAICYSSIDNELYFILISFTLTAIYVTLGAMKVALRKDKDRETAEKKGKRDTAVRMSEGKSTTLWTQTTVVLENDEVDDLIRRVS</sequence>
<organism evidence="2 3">
    <name type="scientific">Rhizoclosmatium globosum</name>
    <dbReference type="NCBI Taxonomy" id="329046"/>
    <lineage>
        <taxon>Eukaryota</taxon>
        <taxon>Fungi</taxon>
        <taxon>Fungi incertae sedis</taxon>
        <taxon>Chytridiomycota</taxon>
        <taxon>Chytridiomycota incertae sedis</taxon>
        <taxon>Chytridiomycetes</taxon>
        <taxon>Chytridiales</taxon>
        <taxon>Chytriomycetaceae</taxon>
        <taxon>Rhizoclosmatium</taxon>
    </lineage>
</organism>
<evidence type="ECO:0000256" key="1">
    <source>
        <dbReference type="SAM" id="Phobius"/>
    </source>
</evidence>
<gene>
    <name evidence="2" type="ORF">BCR33DRAFT_804110</name>
</gene>
<feature type="transmembrane region" description="Helical" evidence="1">
    <location>
        <begin position="20"/>
        <end position="44"/>
    </location>
</feature>
<keyword evidence="3" id="KW-1185">Reference proteome</keyword>
<protein>
    <submittedName>
        <fullName evidence="2">Uncharacterized protein</fullName>
    </submittedName>
</protein>
<feature type="transmembrane region" description="Helical" evidence="1">
    <location>
        <begin position="50"/>
        <end position="71"/>
    </location>
</feature>
<name>A0A1Y2CP17_9FUNG</name>
<dbReference type="EMBL" id="MCGO01000011">
    <property type="protein sequence ID" value="ORY48707.1"/>
    <property type="molecule type" value="Genomic_DNA"/>
</dbReference>
<comment type="caution">
    <text evidence="2">The sequence shown here is derived from an EMBL/GenBank/DDBJ whole genome shotgun (WGS) entry which is preliminary data.</text>
</comment>
<dbReference type="Proteomes" id="UP000193642">
    <property type="component" value="Unassembled WGS sequence"/>
</dbReference>
<dbReference type="AlphaFoldDB" id="A0A1Y2CP17"/>
<keyword evidence="1" id="KW-0812">Transmembrane</keyword>
<keyword evidence="1" id="KW-1133">Transmembrane helix</keyword>
<accession>A0A1Y2CP17</accession>
<proteinExistence type="predicted"/>
<dbReference type="OrthoDB" id="2179458at2759"/>
<evidence type="ECO:0000313" key="3">
    <source>
        <dbReference type="Proteomes" id="UP000193642"/>
    </source>
</evidence>
<evidence type="ECO:0000313" key="2">
    <source>
        <dbReference type="EMBL" id="ORY48707.1"/>
    </source>
</evidence>
<keyword evidence="1" id="KW-0472">Membrane</keyword>
<reference evidence="2 3" key="1">
    <citation type="submission" date="2016-07" db="EMBL/GenBank/DDBJ databases">
        <title>Pervasive Adenine N6-methylation of Active Genes in Fungi.</title>
        <authorList>
            <consortium name="DOE Joint Genome Institute"/>
            <person name="Mondo S.J."/>
            <person name="Dannebaum R.O."/>
            <person name="Kuo R.C."/>
            <person name="Labutti K."/>
            <person name="Haridas S."/>
            <person name="Kuo A."/>
            <person name="Salamov A."/>
            <person name="Ahrendt S.R."/>
            <person name="Lipzen A."/>
            <person name="Sullivan W."/>
            <person name="Andreopoulos W.B."/>
            <person name="Clum A."/>
            <person name="Lindquist E."/>
            <person name="Daum C."/>
            <person name="Ramamoorthy G.K."/>
            <person name="Gryganskyi A."/>
            <person name="Culley D."/>
            <person name="Magnuson J.K."/>
            <person name="James T.Y."/>
            <person name="O'Malley M.A."/>
            <person name="Stajich J.E."/>
            <person name="Spatafora J.W."/>
            <person name="Visel A."/>
            <person name="Grigoriev I.V."/>
        </authorList>
    </citation>
    <scope>NUCLEOTIDE SEQUENCE [LARGE SCALE GENOMIC DNA]</scope>
    <source>
        <strain evidence="2 3">JEL800</strain>
    </source>
</reference>